<keyword evidence="2" id="KW-1185">Reference proteome</keyword>
<proteinExistence type="predicted"/>
<sequence length="50" mass="5940">MQSVFIPEEDCSMDILDLIEHEHLLKYASFLTLQLTLYHLDMHFEPFVVS</sequence>
<organism evidence="1 2">
    <name type="scientific">Dreissena polymorpha</name>
    <name type="common">Zebra mussel</name>
    <name type="synonym">Mytilus polymorpha</name>
    <dbReference type="NCBI Taxonomy" id="45954"/>
    <lineage>
        <taxon>Eukaryota</taxon>
        <taxon>Metazoa</taxon>
        <taxon>Spiralia</taxon>
        <taxon>Lophotrochozoa</taxon>
        <taxon>Mollusca</taxon>
        <taxon>Bivalvia</taxon>
        <taxon>Autobranchia</taxon>
        <taxon>Heteroconchia</taxon>
        <taxon>Euheterodonta</taxon>
        <taxon>Imparidentia</taxon>
        <taxon>Neoheterodontei</taxon>
        <taxon>Myida</taxon>
        <taxon>Dreissenoidea</taxon>
        <taxon>Dreissenidae</taxon>
        <taxon>Dreissena</taxon>
    </lineage>
</organism>
<accession>A0A9D4R5V2</accession>
<evidence type="ECO:0000313" key="1">
    <source>
        <dbReference type="EMBL" id="KAH3855017.1"/>
    </source>
</evidence>
<evidence type="ECO:0000313" key="2">
    <source>
        <dbReference type="Proteomes" id="UP000828390"/>
    </source>
</evidence>
<reference evidence="1" key="1">
    <citation type="journal article" date="2019" name="bioRxiv">
        <title>The Genome of the Zebra Mussel, Dreissena polymorpha: A Resource for Invasive Species Research.</title>
        <authorList>
            <person name="McCartney M.A."/>
            <person name="Auch B."/>
            <person name="Kono T."/>
            <person name="Mallez S."/>
            <person name="Zhang Y."/>
            <person name="Obille A."/>
            <person name="Becker A."/>
            <person name="Abrahante J.E."/>
            <person name="Garbe J."/>
            <person name="Badalamenti J.P."/>
            <person name="Herman A."/>
            <person name="Mangelson H."/>
            <person name="Liachko I."/>
            <person name="Sullivan S."/>
            <person name="Sone E.D."/>
            <person name="Koren S."/>
            <person name="Silverstein K.A.T."/>
            <person name="Beckman K.B."/>
            <person name="Gohl D.M."/>
        </authorList>
    </citation>
    <scope>NUCLEOTIDE SEQUENCE</scope>
    <source>
        <strain evidence="1">Duluth1</strain>
        <tissue evidence="1">Whole animal</tissue>
    </source>
</reference>
<protein>
    <submittedName>
        <fullName evidence="1">Uncharacterized protein</fullName>
    </submittedName>
</protein>
<dbReference type="AlphaFoldDB" id="A0A9D4R5V2"/>
<reference evidence="1" key="2">
    <citation type="submission" date="2020-11" db="EMBL/GenBank/DDBJ databases">
        <authorList>
            <person name="McCartney M.A."/>
            <person name="Auch B."/>
            <person name="Kono T."/>
            <person name="Mallez S."/>
            <person name="Becker A."/>
            <person name="Gohl D.M."/>
            <person name="Silverstein K.A.T."/>
            <person name="Koren S."/>
            <person name="Bechman K.B."/>
            <person name="Herman A."/>
            <person name="Abrahante J.E."/>
            <person name="Garbe J."/>
        </authorList>
    </citation>
    <scope>NUCLEOTIDE SEQUENCE</scope>
    <source>
        <strain evidence="1">Duluth1</strain>
        <tissue evidence="1">Whole animal</tissue>
    </source>
</reference>
<name>A0A9D4R5V2_DREPO</name>
<dbReference type="Proteomes" id="UP000828390">
    <property type="component" value="Unassembled WGS sequence"/>
</dbReference>
<dbReference type="EMBL" id="JAIWYP010000003">
    <property type="protein sequence ID" value="KAH3855017.1"/>
    <property type="molecule type" value="Genomic_DNA"/>
</dbReference>
<gene>
    <name evidence="1" type="ORF">DPMN_097577</name>
</gene>
<comment type="caution">
    <text evidence="1">The sequence shown here is derived from an EMBL/GenBank/DDBJ whole genome shotgun (WGS) entry which is preliminary data.</text>
</comment>